<evidence type="ECO:0000313" key="3">
    <source>
        <dbReference type="Proteomes" id="UP001501637"/>
    </source>
</evidence>
<accession>A0ABP6MEL5</accession>
<evidence type="ECO:0000313" key="2">
    <source>
        <dbReference type="EMBL" id="GAA3106658.1"/>
    </source>
</evidence>
<gene>
    <name evidence="2" type="ORF">GCM10010449_32020</name>
</gene>
<dbReference type="Pfam" id="PF09056">
    <property type="entry name" value="Phospholip_A2_3"/>
    <property type="match status" value="1"/>
</dbReference>
<feature type="chain" id="PRO_5045864035" description="Phospholipase A2" evidence="1">
    <location>
        <begin position="26"/>
        <end position="170"/>
    </location>
</feature>
<feature type="signal peptide" evidence="1">
    <location>
        <begin position="1"/>
        <end position="25"/>
    </location>
</feature>
<evidence type="ECO:0000256" key="1">
    <source>
        <dbReference type="SAM" id="SignalP"/>
    </source>
</evidence>
<protein>
    <recommendedName>
        <fullName evidence="4">Phospholipase A2</fullName>
    </recommendedName>
</protein>
<proteinExistence type="predicted"/>
<keyword evidence="3" id="KW-1185">Reference proteome</keyword>
<comment type="caution">
    <text evidence="2">The sequence shown here is derived from an EMBL/GenBank/DDBJ whole genome shotgun (WGS) entry which is preliminary data.</text>
</comment>
<keyword evidence="1" id="KW-0732">Signal</keyword>
<reference evidence="3" key="1">
    <citation type="journal article" date="2019" name="Int. J. Syst. Evol. Microbiol.">
        <title>The Global Catalogue of Microorganisms (GCM) 10K type strain sequencing project: providing services to taxonomists for standard genome sequencing and annotation.</title>
        <authorList>
            <consortium name="The Broad Institute Genomics Platform"/>
            <consortium name="The Broad Institute Genome Sequencing Center for Infectious Disease"/>
            <person name="Wu L."/>
            <person name="Ma J."/>
        </authorList>
    </citation>
    <scope>NUCLEOTIDE SEQUENCE [LARGE SCALE GENOMIC DNA]</scope>
    <source>
        <strain evidence="3">JCM 9092</strain>
    </source>
</reference>
<evidence type="ECO:0008006" key="4">
    <source>
        <dbReference type="Google" id="ProtNLM"/>
    </source>
</evidence>
<sequence>MRRKFSTTIATLALLTGGAVGGSWAAAGSSLAAGATASSPDTSASAPTVREKADRIMNLPYQQFAVTPQIPPFNWTNDGCSVPTGYAPYVEVFRPACVLHDFGYRNYGARHELKLDPTRATKNWIDGRFRTEMRRICDDKYRTPLAHLNCTNAAEAYHLAVQFGGDSSFF</sequence>
<dbReference type="RefSeq" id="WP_344521609.1">
    <property type="nucleotide sequence ID" value="NZ_BAAAUG010000046.1"/>
</dbReference>
<name>A0ABP6MEL5_9ACTN</name>
<dbReference type="InterPro" id="IPR036444">
    <property type="entry name" value="PLipase_A2_dom_sf"/>
</dbReference>
<dbReference type="InterPro" id="IPR015141">
    <property type="entry name" value="PLipase_A2_prok/fun"/>
</dbReference>
<dbReference type="EMBL" id="BAAAUG010000046">
    <property type="protein sequence ID" value="GAA3106658.1"/>
    <property type="molecule type" value="Genomic_DNA"/>
</dbReference>
<organism evidence="2 3">
    <name type="scientific">Streptomyces rectiviolaceus</name>
    <dbReference type="NCBI Taxonomy" id="332591"/>
    <lineage>
        <taxon>Bacteria</taxon>
        <taxon>Bacillati</taxon>
        <taxon>Actinomycetota</taxon>
        <taxon>Actinomycetes</taxon>
        <taxon>Kitasatosporales</taxon>
        <taxon>Streptomycetaceae</taxon>
        <taxon>Streptomyces</taxon>
    </lineage>
</organism>
<dbReference type="Proteomes" id="UP001501637">
    <property type="component" value="Unassembled WGS sequence"/>
</dbReference>
<dbReference type="Gene3D" id="1.20.90.10">
    <property type="entry name" value="Phospholipase A2 domain"/>
    <property type="match status" value="1"/>
</dbReference>
<dbReference type="SUPFAM" id="SSF48619">
    <property type="entry name" value="Phospholipase A2, PLA2"/>
    <property type="match status" value="1"/>
</dbReference>